<dbReference type="STRING" id="582515.KR51_00016110"/>
<protein>
    <submittedName>
        <fullName evidence="1">Uncharacterized protein</fullName>
    </submittedName>
</protein>
<proteinExistence type="predicted"/>
<organism evidence="1 2">
    <name type="scientific">Rubidibacter lacunae KORDI 51-2</name>
    <dbReference type="NCBI Taxonomy" id="582515"/>
    <lineage>
        <taxon>Bacteria</taxon>
        <taxon>Bacillati</taxon>
        <taxon>Cyanobacteriota</taxon>
        <taxon>Cyanophyceae</taxon>
        <taxon>Oscillatoriophycideae</taxon>
        <taxon>Chroococcales</taxon>
        <taxon>Aphanothecaceae</taxon>
        <taxon>Rubidibacter</taxon>
    </lineage>
</organism>
<accession>U5DLK4</accession>
<dbReference type="Proteomes" id="UP000016960">
    <property type="component" value="Unassembled WGS sequence"/>
</dbReference>
<dbReference type="RefSeq" id="WP_022606337.1">
    <property type="nucleotide sequence ID" value="NZ_ASSJ01000041.1"/>
</dbReference>
<dbReference type="AlphaFoldDB" id="U5DLK4"/>
<evidence type="ECO:0000313" key="1">
    <source>
        <dbReference type="EMBL" id="ERN41762.1"/>
    </source>
</evidence>
<reference evidence="1 2" key="1">
    <citation type="submission" date="2013-05" db="EMBL/GenBank/DDBJ databases">
        <title>Draft genome sequence of Rubidibacter lacunae KORDI 51-2.</title>
        <authorList>
            <person name="Choi D.H."/>
            <person name="Noh J.H."/>
            <person name="Kwon K.-K."/>
            <person name="Lee J.-H."/>
            <person name="Ryu J.-Y."/>
        </authorList>
    </citation>
    <scope>NUCLEOTIDE SEQUENCE [LARGE SCALE GENOMIC DNA]</scope>
    <source>
        <strain evidence="1 2">KORDI 51-2</strain>
    </source>
</reference>
<keyword evidence="2" id="KW-1185">Reference proteome</keyword>
<gene>
    <name evidence="1" type="ORF">KR51_00016110</name>
</gene>
<name>U5DLK4_9CHRO</name>
<evidence type="ECO:0000313" key="2">
    <source>
        <dbReference type="Proteomes" id="UP000016960"/>
    </source>
</evidence>
<sequence>MQPQPTDPTTEIATASDAELPVLVDPMTLHLARELYQQCYDIYPARAESSRGVAVRQDTHRAHIILSSKPVLLPWERFVPSHQLRVGWEINDIPAAASSDDIDLLIDGIVDAWDDPED</sequence>
<dbReference type="InParanoid" id="U5DLK4"/>
<dbReference type="OrthoDB" id="531597at2"/>
<comment type="caution">
    <text evidence="1">The sequence shown here is derived from an EMBL/GenBank/DDBJ whole genome shotgun (WGS) entry which is preliminary data.</text>
</comment>
<dbReference type="EMBL" id="ASSJ01000041">
    <property type="protein sequence ID" value="ERN41762.1"/>
    <property type="molecule type" value="Genomic_DNA"/>
</dbReference>